<evidence type="ECO:0000313" key="2">
    <source>
        <dbReference type="EMBL" id="STX63425.1"/>
    </source>
</evidence>
<protein>
    <submittedName>
        <fullName evidence="1 2">Glycosyltransferase</fullName>
    </submittedName>
</protein>
<dbReference type="PANTHER" id="PTHR42866">
    <property type="entry name" value="3-DEOXY-MANNO-OCTULOSONATE CYTIDYLYLTRANSFERASE"/>
    <property type="match status" value="1"/>
</dbReference>
<dbReference type="AlphaFoldDB" id="A0A378JXJ0"/>
<dbReference type="Pfam" id="PF02348">
    <property type="entry name" value="CTP_transf_3"/>
    <property type="match status" value="1"/>
</dbReference>
<dbReference type="InterPro" id="IPR003329">
    <property type="entry name" value="Cytidylyl_trans"/>
</dbReference>
<dbReference type="GO" id="GO:0005829">
    <property type="term" value="C:cytosol"/>
    <property type="evidence" value="ECO:0007669"/>
    <property type="project" value="TreeGrafter"/>
</dbReference>
<dbReference type="EMBL" id="LNYN01000042">
    <property type="protein sequence ID" value="KTD30751.1"/>
    <property type="molecule type" value="Genomic_DNA"/>
</dbReference>
<evidence type="ECO:0000313" key="3">
    <source>
        <dbReference type="Proteomes" id="UP000054985"/>
    </source>
</evidence>
<keyword evidence="3" id="KW-1185">Reference proteome</keyword>
<evidence type="ECO:0000313" key="1">
    <source>
        <dbReference type="EMBL" id="KTD30751.1"/>
    </source>
</evidence>
<dbReference type="EMBL" id="UGOG01000001">
    <property type="protein sequence ID" value="STX63425.1"/>
    <property type="molecule type" value="Genomic_DNA"/>
</dbReference>
<evidence type="ECO:0000313" key="4">
    <source>
        <dbReference type="Proteomes" id="UP000254040"/>
    </source>
</evidence>
<name>A0A378JXJ0_9GAMM</name>
<reference evidence="2 4" key="2">
    <citation type="submission" date="2018-06" db="EMBL/GenBank/DDBJ databases">
        <authorList>
            <consortium name="Pathogen Informatics"/>
            <person name="Doyle S."/>
        </authorList>
    </citation>
    <scope>NUCLEOTIDE SEQUENCE [LARGE SCALE GENOMIC DNA]</scope>
    <source>
        <strain evidence="2 4">NCTC12239</strain>
    </source>
</reference>
<organism evidence="2 4">
    <name type="scientific">Legionella moravica</name>
    <dbReference type="NCBI Taxonomy" id="39962"/>
    <lineage>
        <taxon>Bacteria</taxon>
        <taxon>Pseudomonadati</taxon>
        <taxon>Pseudomonadota</taxon>
        <taxon>Gammaproteobacteria</taxon>
        <taxon>Legionellales</taxon>
        <taxon>Legionellaceae</taxon>
        <taxon>Legionella</taxon>
    </lineage>
</organism>
<gene>
    <name evidence="1" type="ORF">Lmor_2858</name>
    <name evidence="2" type="ORF">NCTC12239_02370</name>
</gene>
<dbReference type="Proteomes" id="UP000254040">
    <property type="component" value="Unassembled WGS sequence"/>
</dbReference>
<dbReference type="STRING" id="39962.Lmor_2858"/>
<dbReference type="Gene3D" id="3.90.550.10">
    <property type="entry name" value="Spore Coat Polysaccharide Biosynthesis Protein SpsA, Chain A"/>
    <property type="match status" value="1"/>
</dbReference>
<dbReference type="SUPFAM" id="SSF53448">
    <property type="entry name" value="Nucleotide-diphospho-sugar transferases"/>
    <property type="match status" value="1"/>
</dbReference>
<reference evidence="1 3" key="1">
    <citation type="submission" date="2015-11" db="EMBL/GenBank/DDBJ databases">
        <title>Genomic analysis of 38 Legionella species identifies large and diverse effector repertoires.</title>
        <authorList>
            <person name="Burstein D."/>
            <person name="Amaro F."/>
            <person name="Zusman T."/>
            <person name="Lifshitz Z."/>
            <person name="Cohen O."/>
            <person name="Gilbert J.A."/>
            <person name="Pupko T."/>
            <person name="Shuman H.A."/>
            <person name="Segal G."/>
        </authorList>
    </citation>
    <scope>NUCLEOTIDE SEQUENCE [LARGE SCALE GENOMIC DNA]</scope>
    <source>
        <strain evidence="1 3">ATCC 43877</strain>
    </source>
</reference>
<keyword evidence="2" id="KW-0808">Transferase</keyword>
<sequence>MKIGCLLSVREKATRFPKKVLQDINGYTITECLLKRLALTKNIDQIIVSTSTHPGDDVLVRLAETNGVSAFRGSEDDKLARYHQTALHYGLDAVVIVDGDDLLCFPEGIDLIAQELRRDSADCVYLENLPLGAASTGLTFKALEKVISLKDESDTEVWGGYFIGSGHFKTKSLAMQDSIFNHPEIRLTLDYEEDYNFLKAVFSYFNSIDFSSYQLMDLLVNIKPELVKINEVAQIKYEKHIANAAPVKFKTLEEV</sequence>
<dbReference type="Proteomes" id="UP000054985">
    <property type="component" value="Unassembled WGS sequence"/>
</dbReference>
<dbReference type="InterPro" id="IPR029044">
    <property type="entry name" value="Nucleotide-diphossugar_trans"/>
</dbReference>
<proteinExistence type="predicted"/>
<accession>A0A378JXJ0</accession>
<dbReference type="GO" id="GO:0016740">
    <property type="term" value="F:transferase activity"/>
    <property type="evidence" value="ECO:0007669"/>
    <property type="project" value="UniProtKB-KW"/>
</dbReference>
<dbReference type="RefSeq" id="WP_028385078.1">
    <property type="nucleotide sequence ID" value="NZ_CAAAJG010000008.1"/>
</dbReference>
<dbReference type="PANTHER" id="PTHR42866:SF1">
    <property type="entry name" value="SPORE COAT POLYSACCHARIDE BIOSYNTHESIS PROTEIN SPSF"/>
    <property type="match status" value="1"/>
</dbReference>